<dbReference type="NCBIfam" id="NF001540">
    <property type="entry name" value="PRK00366.1"/>
    <property type="match status" value="1"/>
</dbReference>
<evidence type="ECO:0000256" key="5">
    <source>
        <dbReference type="ARBA" id="ARBA00023014"/>
    </source>
</evidence>
<dbReference type="PANTHER" id="PTHR30454:SF0">
    <property type="entry name" value="4-HYDROXY-3-METHYLBUT-2-EN-1-YL DIPHOSPHATE SYNTHASE (FERREDOXIN), CHLOROPLASTIC"/>
    <property type="match status" value="1"/>
</dbReference>
<sequence>MTDLPTPEVVPVLAPRRKTRQIKVGDVLVGGDAPISVQSMTTTQTTDVNATLQQIAQLTAAGCDIVRVACPSQDDAAALPQIAQHSQIPVIADIHFQPKYVFAAIDAGCAAVRVNPGNIKAFDDKVGEIARAAKDAGVSIRIGVNAGSLDKRLLAKYGKATPEALVESAVWEASLFEEHDFHDFKISVKHNDPVVMVRAYQLLAERGDWPLHLGVTEAGPAFQGTIKSATAFGALLSQGIGDTIRVSLSADPVEEVKVGTKILESLNLRPRKLEIVSCPSCGRAQVDVYTLAEKVTAGLEGLDAPLRVAVMGCVVNGPGEAREADLGVASGNGKGQIFVKGEVIKTVKEADIVETLIEEAMRLADDLPSGSPEVSVAGA</sequence>
<dbReference type="Gene3D" id="3.20.20.20">
    <property type="entry name" value="Dihydropteroate synthase-like"/>
    <property type="match status" value="1"/>
</dbReference>
<accession>A0A4R6LXT7</accession>
<evidence type="ECO:0000256" key="4">
    <source>
        <dbReference type="ARBA" id="ARBA00023004"/>
    </source>
</evidence>
<evidence type="ECO:0000256" key="3">
    <source>
        <dbReference type="ARBA" id="ARBA00023002"/>
    </source>
</evidence>
<keyword evidence="5 7" id="KW-0411">Iron-sulfur</keyword>
<dbReference type="PIRSF" id="PIRSF004640">
    <property type="entry name" value="IspG"/>
    <property type="match status" value="1"/>
</dbReference>
<dbReference type="InterPro" id="IPR011005">
    <property type="entry name" value="Dihydropteroate_synth-like_sf"/>
</dbReference>
<protein>
    <recommendedName>
        <fullName evidence="7">4-hydroxy-3-methylbut-2-en-1-yl diphosphate synthase (flavodoxin)</fullName>
        <ecNumber evidence="7">1.17.7.3</ecNumber>
    </recommendedName>
    <alternativeName>
        <fullName evidence="7">1-hydroxy-2-methyl-2-(E)-butenyl 4-diphosphate synthase</fullName>
    </alternativeName>
</protein>
<evidence type="ECO:0000256" key="6">
    <source>
        <dbReference type="ARBA" id="ARBA00023229"/>
    </source>
</evidence>
<dbReference type="SUPFAM" id="SSF56014">
    <property type="entry name" value="Nitrite and sulphite reductase 4Fe-4S domain-like"/>
    <property type="match status" value="1"/>
</dbReference>
<dbReference type="Proteomes" id="UP000215896">
    <property type="component" value="Unassembled WGS sequence"/>
</dbReference>
<dbReference type="InterPro" id="IPR016425">
    <property type="entry name" value="IspG_bac"/>
</dbReference>
<name>A0A255GPA5_9ACTN</name>
<dbReference type="UniPathway" id="UPA00056">
    <property type="reaction ID" value="UER00096"/>
</dbReference>
<evidence type="ECO:0000256" key="7">
    <source>
        <dbReference type="HAMAP-Rule" id="MF_00159"/>
    </source>
</evidence>
<feature type="binding site" evidence="7">
    <location>
        <position position="320"/>
    </location>
    <ligand>
        <name>[4Fe-4S] cluster</name>
        <dbReference type="ChEBI" id="CHEBI:49883"/>
    </ligand>
</feature>
<dbReference type="InterPro" id="IPR058578">
    <property type="entry name" value="IspG_TIM"/>
</dbReference>
<keyword evidence="4 7" id="KW-0408">Iron</keyword>
<dbReference type="NCBIfam" id="TIGR00612">
    <property type="entry name" value="ispG_gcpE"/>
    <property type="match status" value="1"/>
</dbReference>
<feature type="binding site" evidence="7">
    <location>
        <position position="278"/>
    </location>
    <ligand>
        <name>[4Fe-4S] cluster</name>
        <dbReference type="ChEBI" id="CHEBI:49883"/>
    </ligand>
</feature>
<dbReference type="RefSeq" id="WP_094361162.1">
    <property type="nucleotide sequence ID" value="NZ_NMVK01000037.1"/>
</dbReference>
<dbReference type="AlphaFoldDB" id="A0A255GPA5"/>
<dbReference type="InterPro" id="IPR045854">
    <property type="entry name" value="NO2/SO3_Rdtase_4Fe4S_sf"/>
</dbReference>
<comment type="function">
    <text evidence="7">Converts 2C-methyl-D-erythritol 2,4-cyclodiphosphate (ME-2,4cPP) into 1-hydroxy-2-methyl-2-(E)-butenyl 4-diphosphate.</text>
</comment>
<dbReference type="GO" id="GO:0005506">
    <property type="term" value="F:iron ion binding"/>
    <property type="evidence" value="ECO:0007669"/>
    <property type="project" value="InterPro"/>
</dbReference>
<dbReference type="GO" id="GO:0051539">
    <property type="term" value="F:4 iron, 4 sulfur cluster binding"/>
    <property type="evidence" value="ECO:0007669"/>
    <property type="project" value="UniProtKB-UniRule"/>
</dbReference>
<keyword evidence="11" id="KW-1185">Reference proteome</keyword>
<keyword evidence="6 7" id="KW-0414">Isoprene biosynthesis</keyword>
<dbReference type="Pfam" id="PF26540">
    <property type="entry name" value="GcpE_C"/>
    <property type="match status" value="1"/>
</dbReference>
<comment type="catalytic activity">
    <reaction evidence="7">
        <text>(2E)-4-hydroxy-3-methylbut-2-enyl diphosphate + oxidized [flavodoxin] + H2O + 2 H(+) = 2-C-methyl-D-erythritol 2,4-cyclic diphosphate + reduced [flavodoxin]</text>
        <dbReference type="Rhea" id="RHEA:43604"/>
        <dbReference type="Rhea" id="RHEA-COMP:10622"/>
        <dbReference type="Rhea" id="RHEA-COMP:10623"/>
        <dbReference type="ChEBI" id="CHEBI:15377"/>
        <dbReference type="ChEBI" id="CHEBI:15378"/>
        <dbReference type="ChEBI" id="CHEBI:57618"/>
        <dbReference type="ChEBI" id="CHEBI:58210"/>
        <dbReference type="ChEBI" id="CHEBI:58483"/>
        <dbReference type="ChEBI" id="CHEBI:128753"/>
        <dbReference type="EC" id="1.17.7.3"/>
    </reaction>
</comment>
<comment type="caution">
    <text evidence="10">The sequence shown here is derived from an EMBL/GenBank/DDBJ whole genome shotgun (WGS) entry which is preliminary data.</text>
</comment>
<gene>
    <name evidence="7" type="primary">ispG</name>
    <name evidence="10" type="ORF">CGZ94_08075</name>
</gene>
<keyword evidence="1 7" id="KW-0004">4Fe-4S</keyword>
<dbReference type="Gene3D" id="3.30.413.10">
    <property type="entry name" value="Sulfite Reductase Hemoprotein, domain 1"/>
    <property type="match status" value="1"/>
</dbReference>
<feature type="domain" description="IspG TIM-barrel" evidence="8">
    <location>
        <begin position="19"/>
        <end position="259"/>
    </location>
</feature>
<dbReference type="GO" id="GO:0141197">
    <property type="term" value="F:4-hydroxy-3-methylbut-2-enyl-diphosphate synthase activity (flavodoxin)"/>
    <property type="evidence" value="ECO:0007669"/>
    <property type="project" value="UniProtKB-EC"/>
</dbReference>
<keyword evidence="3 7" id="KW-0560">Oxidoreductase</keyword>
<evidence type="ECO:0000259" key="8">
    <source>
        <dbReference type="Pfam" id="PF04551"/>
    </source>
</evidence>
<dbReference type="SUPFAM" id="SSF51717">
    <property type="entry name" value="Dihydropteroate synthetase-like"/>
    <property type="match status" value="1"/>
</dbReference>
<comment type="cofactor">
    <cofactor evidence="7">
        <name>[4Fe-4S] cluster</name>
        <dbReference type="ChEBI" id="CHEBI:49883"/>
    </cofactor>
    <text evidence="7">Binds 1 [4Fe-4S] cluster.</text>
</comment>
<evidence type="ECO:0000259" key="9">
    <source>
        <dbReference type="Pfam" id="PF26540"/>
    </source>
</evidence>
<dbReference type="GO" id="GO:0016114">
    <property type="term" value="P:terpenoid biosynthetic process"/>
    <property type="evidence" value="ECO:0007669"/>
    <property type="project" value="InterPro"/>
</dbReference>
<proteinExistence type="inferred from homology"/>
<dbReference type="OrthoDB" id="9803214at2"/>
<evidence type="ECO:0000313" key="10">
    <source>
        <dbReference type="EMBL" id="OYO14834.1"/>
    </source>
</evidence>
<feature type="binding site" evidence="7">
    <location>
        <position position="281"/>
    </location>
    <ligand>
        <name>[4Fe-4S] cluster</name>
        <dbReference type="ChEBI" id="CHEBI:49883"/>
    </ligand>
</feature>
<dbReference type="Pfam" id="PF04551">
    <property type="entry name" value="GcpE"/>
    <property type="match status" value="1"/>
</dbReference>
<comment type="similarity">
    <text evidence="7">Belongs to the IspG family.</text>
</comment>
<feature type="binding site" evidence="7">
    <location>
        <position position="313"/>
    </location>
    <ligand>
        <name>[4Fe-4S] cluster</name>
        <dbReference type="ChEBI" id="CHEBI:49883"/>
    </ligand>
</feature>
<evidence type="ECO:0000256" key="1">
    <source>
        <dbReference type="ARBA" id="ARBA00022485"/>
    </source>
</evidence>
<dbReference type="FunFam" id="3.20.20.20:FF:000001">
    <property type="entry name" value="4-hydroxy-3-methylbut-2-en-1-yl diphosphate synthase (flavodoxin)"/>
    <property type="match status" value="1"/>
</dbReference>
<dbReference type="EC" id="1.17.7.3" evidence="7"/>
<reference evidence="10 11" key="1">
    <citation type="submission" date="2017-07" db="EMBL/GenBank/DDBJ databases">
        <title>Draft whole genome sequences of clinical Proprionibacteriaceae strains.</title>
        <authorList>
            <person name="Bernier A.-M."/>
            <person name="Bernard K."/>
            <person name="Domingo M.-C."/>
        </authorList>
    </citation>
    <scope>NUCLEOTIDE SEQUENCE [LARGE SCALE GENOMIC DNA]</scope>
    <source>
        <strain evidence="10 11">NML 030167</strain>
    </source>
</reference>
<dbReference type="GO" id="GO:0019288">
    <property type="term" value="P:isopentenyl diphosphate biosynthetic process, methylerythritol 4-phosphate pathway"/>
    <property type="evidence" value="ECO:0007669"/>
    <property type="project" value="UniProtKB-UniRule"/>
</dbReference>
<dbReference type="PANTHER" id="PTHR30454">
    <property type="entry name" value="4-HYDROXY-3-METHYLBUT-2-EN-1-YL DIPHOSPHATE SYNTHASE"/>
    <property type="match status" value="1"/>
</dbReference>
<evidence type="ECO:0000256" key="2">
    <source>
        <dbReference type="ARBA" id="ARBA00022723"/>
    </source>
</evidence>
<comment type="pathway">
    <text evidence="7">Isoprenoid biosynthesis; isopentenyl diphosphate biosynthesis via DXP pathway; isopentenyl diphosphate from 1-deoxy-D-xylulose 5-phosphate: step 5/6.</text>
</comment>
<keyword evidence="2 7" id="KW-0479">Metal-binding</keyword>
<dbReference type="InterPro" id="IPR058579">
    <property type="entry name" value="IspG_C"/>
</dbReference>
<organism evidence="10 11">
    <name type="scientific">Enemella evansiae</name>
    <dbReference type="NCBI Taxonomy" id="2016499"/>
    <lineage>
        <taxon>Bacteria</taxon>
        <taxon>Bacillati</taxon>
        <taxon>Actinomycetota</taxon>
        <taxon>Actinomycetes</taxon>
        <taxon>Propionibacteriales</taxon>
        <taxon>Propionibacteriaceae</taxon>
        <taxon>Enemella</taxon>
    </lineage>
</organism>
<dbReference type="GO" id="GO:0046429">
    <property type="term" value="F:4-hydroxy-3-methylbut-2-en-1-yl diphosphate synthase activity (ferredoxin)"/>
    <property type="evidence" value="ECO:0007669"/>
    <property type="project" value="UniProtKB-UniRule"/>
</dbReference>
<feature type="domain" description="IspG C-terminal" evidence="9">
    <location>
        <begin position="274"/>
        <end position="360"/>
    </location>
</feature>
<dbReference type="InterPro" id="IPR004588">
    <property type="entry name" value="IspG_bac-typ"/>
</dbReference>
<accession>A0A255GPA5</accession>
<evidence type="ECO:0000313" key="11">
    <source>
        <dbReference type="Proteomes" id="UP000215896"/>
    </source>
</evidence>
<dbReference type="HAMAP" id="MF_00159">
    <property type="entry name" value="IspG"/>
    <property type="match status" value="1"/>
</dbReference>
<dbReference type="EMBL" id="NMVO01000012">
    <property type="protein sequence ID" value="OYO14834.1"/>
    <property type="molecule type" value="Genomic_DNA"/>
</dbReference>